<feature type="repeat" description="WD" evidence="7">
    <location>
        <begin position="111"/>
        <end position="147"/>
    </location>
</feature>
<dbReference type="InterPro" id="IPR007287">
    <property type="entry name" value="Sof1"/>
</dbReference>
<keyword evidence="3 7" id="KW-0853">WD repeat</keyword>
<dbReference type="Pfam" id="PF04158">
    <property type="entry name" value="Sof1"/>
    <property type="match status" value="1"/>
</dbReference>
<feature type="repeat" description="WD" evidence="7">
    <location>
        <begin position="329"/>
        <end position="370"/>
    </location>
</feature>
<dbReference type="InterPro" id="IPR051733">
    <property type="entry name" value="WD_repeat_DCAF13/WDSOF1"/>
</dbReference>
<keyword evidence="6" id="KW-0687">Ribonucleoprotein</keyword>
<dbReference type="AlphaFoldDB" id="A0A0F7SJR1"/>
<sequence>MVSVYSNLLVYEDEKYTHLPTTAGASAPVHRNLDPALHPFSKQREYTRAVNAAKIDRMFAKPFVAALEGHTDGVYTLGRDPRRTDVVAGGGGDGEIILHSLSGRKPIVRIPDAHRGQVTGLCFSADNNVAERRLISCGRDQTIKIWSSPSLTQTGISEEQPAASSSIGRPPSPTPGITTDDFDPNFLSSVNLPPPPPPLFTYSSKYAFQSISHHRSDPVFATASNCVQIWDETKSSPLSTLKFGATMESVLGVRFNQSERSVLASVGSERTMCLYDIRTGKAERQVRMTMKSNSLSWCPTLPTVLLLASEDHNLYTFDIRNLASPTQIYKDHVAAVMSCDWSPTGEEFVSGGWDRSVRIWDRTEGKSKDVYHTKRMQRVMDVAYTPTSTFVMSASDDGNIRLWKSKASASLGVVDSRERASREYRAKLVDKWGKTDAVRRIEKRRHIPSSIHNATKLKREMIDARKAKEENRRRHTKAGLTKPKAEKKKVYFSVSPPSSLQQELEN</sequence>
<dbReference type="InterPro" id="IPR015943">
    <property type="entry name" value="WD40/YVTN_repeat-like_dom_sf"/>
</dbReference>
<feature type="repeat" description="WD" evidence="7">
    <location>
        <begin position="372"/>
        <end position="413"/>
    </location>
</feature>
<dbReference type="PROSITE" id="PS50082">
    <property type="entry name" value="WD_REPEATS_2"/>
    <property type="match status" value="3"/>
</dbReference>
<keyword evidence="4" id="KW-0677">Repeat</keyword>
<dbReference type="InterPro" id="IPR001680">
    <property type="entry name" value="WD40_rpt"/>
</dbReference>
<dbReference type="GO" id="GO:0032040">
    <property type="term" value="C:small-subunit processome"/>
    <property type="evidence" value="ECO:0007669"/>
    <property type="project" value="TreeGrafter"/>
</dbReference>
<dbReference type="SMART" id="SM00320">
    <property type="entry name" value="WD40"/>
    <property type="match status" value="7"/>
</dbReference>
<dbReference type="Gene3D" id="2.130.10.10">
    <property type="entry name" value="YVTN repeat-like/Quinoprotein amine dehydrogenase"/>
    <property type="match status" value="2"/>
</dbReference>
<feature type="region of interest" description="Disordered" evidence="8">
    <location>
        <begin position="465"/>
        <end position="506"/>
    </location>
</feature>
<organism evidence="10">
    <name type="scientific">Phaffia rhodozyma</name>
    <name type="common">Yeast</name>
    <name type="synonym">Xanthophyllomyces dendrorhous</name>
    <dbReference type="NCBI Taxonomy" id="264483"/>
    <lineage>
        <taxon>Eukaryota</taxon>
        <taxon>Fungi</taxon>
        <taxon>Dikarya</taxon>
        <taxon>Basidiomycota</taxon>
        <taxon>Agaricomycotina</taxon>
        <taxon>Tremellomycetes</taxon>
        <taxon>Cystofilobasidiales</taxon>
        <taxon>Mrakiaceae</taxon>
        <taxon>Phaffia</taxon>
    </lineage>
</organism>
<dbReference type="PANTHER" id="PTHR22851">
    <property type="entry name" value="U3 SMALL NUCLEOLAR RNA U3 SNORNA ASSOCIATED PROTEIN"/>
    <property type="match status" value="1"/>
</dbReference>
<evidence type="ECO:0000256" key="2">
    <source>
        <dbReference type="ARBA" id="ARBA00005649"/>
    </source>
</evidence>
<evidence type="ECO:0000313" key="10">
    <source>
        <dbReference type="EMBL" id="CDZ97903.1"/>
    </source>
</evidence>
<comment type="similarity">
    <text evidence="2">Belongs to the WD repeat DCAF13/WDSOF1 family.</text>
</comment>
<evidence type="ECO:0000256" key="4">
    <source>
        <dbReference type="ARBA" id="ARBA00022737"/>
    </source>
</evidence>
<dbReference type="GO" id="GO:0000462">
    <property type="term" value="P:maturation of SSU-rRNA from tricistronic rRNA transcript (SSU-rRNA, 5.8S rRNA, LSU-rRNA)"/>
    <property type="evidence" value="ECO:0007669"/>
    <property type="project" value="TreeGrafter"/>
</dbReference>
<evidence type="ECO:0000256" key="6">
    <source>
        <dbReference type="ARBA" id="ARBA00023274"/>
    </source>
</evidence>
<keyword evidence="5" id="KW-0539">Nucleus</keyword>
<proteinExistence type="inferred from homology"/>
<dbReference type="SUPFAM" id="SSF50978">
    <property type="entry name" value="WD40 repeat-like"/>
    <property type="match status" value="1"/>
</dbReference>
<dbReference type="PROSITE" id="PS50294">
    <property type="entry name" value="WD_REPEATS_REGION"/>
    <property type="match status" value="2"/>
</dbReference>
<evidence type="ECO:0000259" key="9">
    <source>
        <dbReference type="Pfam" id="PF04158"/>
    </source>
</evidence>
<evidence type="ECO:0000256" key="5">
    <source>
        <dbReference type="ARBA" id="ARBA00023242"/>
    </source>
</evidence>
<dbReference type="Pfam" id="PF00400">
    <property type="entry name" value="WD40"/>
    <property type="match status" value="3"/>
</dbReference>
<accession>A0A0F7SJR1</accession>
<evidence type="ECO:0000256" key="7">
    <source>
        <dbReference type="PROSITE-ProRule" id="PRU00221"/>
    </source>
</evidence>
<feature type="region of interest" description="Disordered" evidence="8">
    <location>
        <begin position="148"/>
        <end position="190"/>
    </location>
</feature>
<feature type="domain" description="Sof1-like protein" evidence="9">
    <location>
        <begin position="405"/>
        <end position="490"/>
    </location>
</feature>
<comment type="subcellular location">
    <subcellularLocation>
        <location evidence="1">Nucleus</location>
        <location evidence="1">Nucleolus</location>
    </subcellularLocation>
</comment>
<dbReference type="PANTHER" id="PTHR22851:SF0">
    <property type="entry name" value="DDB1- AND CUL4-ASSOCIATED FACTOR 13"/>
    <property type="match status" value="1"/>
</dbReference>
<dbReference type="InterPro" id="IPR020472">
    <property type="entry name" value="WD40_PAC1"/>
</dbReference>
<dbReference type="EMBL" id="LN483249">
    <property type="protein sequence ID" value="CDZ97903.1"/>
    <property type="molecule type" value="Genomic_DNA"/>
</dbReference>
<dbReference type="InterPro" id="IPR036322">
    <property type="entry name" value="WD40_repeat_dom_sf"/>
</dbReference>
<dbReference type="PRINTS" id="PR00320">
    <property type="entry name" value="GPROTEINBRPT"/>
</dbReference>
<evidence type="ECO:0000256" key="3">
    <source>
        <dbReference type="ARBA" id="ARBA00022574"/>
    </source>
</evidence>
<feature type="compositionally biased region" description="Polar residues" evidence="8">
    <location>
        <begin position="148"/>
        <end position="167"/>
    </location>
</feature>
<name>A0A0F7SJR1_PHARH</name>
<feature type="compositionally biased region" description="Polar residues" evidence="8">
    <location>
        <begin position="495"/>
        <end position="506"/>
    </location>
</feature>
<protein>
    <submittedName>
        <fullName evidence="10">Sof1-like rRNA processing protein (Contains WD40 repeats)</fullName>
    </submittedName>
</protein>
<reference evidence="10" key="1">
    <citation type="submission" date="2014-08" db="EMBL/GenBank/DDBJ databases">
        <authorList>
            <person name="Sharma Rahul"/>
            <person name="Thines Marco"/>
        </authorList>
    </citation>
    <scope>NUCLEOTIDE SEQUENCE</scope>
</reference>
<evidence type="ECO:0000256" key="1">
    <source>
        <dbReference type="ARBA" id="ARBA00004604"/>
    </source>
</evidence>
<evidence type="ECO:0000256" key="8">
    <source>
        <dbReference type="SAM" id="MobiDB-lite"/>
    </source>
</evidence>